<dbReference type="Gene3D" id="3.40.50.1000">
    <property type="entry name" value="HAD superfamily/HAD-like"/>
    <property type="match status" value="1"/>
</dbReference>
<dbReference type="SFLD" id="SFLDS00003">
    <property type="entry name" value="Haloacid_Dehalogenase"/>
    <property type="match status" value="1"/>
</dbReference>
<dbReference type="SUPFAM" id="SSF56784">
    <property type="entry name" value="HAD-like"/>
    <property type="match status" value="1"/>
</dbReference>
<dbReference type="PANTHER" id="PTHR18901">
    <property type="entry name" value="2-DEOXYGLUCOSE-6-PHOSPHATE PHOSPHATASE 2"/>
    <property type="match status" value="1"/>
</dbReference>
<dbReference type="InterPro" id="IPR036412">
    <property type="entry name" value="HAD-like_sf"/>
</dbReference>
<evidence type="ECO:0000313" key="1">
    <source>
        <dbReference type="EMBL" id="GGC21040.1"/>
    </source>
</evidence>
<dbReference type="InterPro" id="IPR041492">
    <property type="entry name" value="HAD_2"/>
</dbReference>
<dbReference type="PANTHER" id="PTHR18901:SF38">
    <property type="entry name" value="PSEUDOURIDINE-5'-PHOSPHATASE"/>
    <property type="match status" value="1"/>
</dbReference>
<proteinExistence type="predicted"/>
<dbReference type="InterPro" id="IPR023198">
    <property type="entry name" value="PGP-like_dom2"/>
</dbReference>
<dbReference type="NCBIfam" id="TIGR01509">
    <property type="entry name" value="HAD-SF-IA-v3"/>
    <property type="match status" value="1"/>
</dbReference>
<gene>
    <name evidence="1" type="ORF">GCM10007207_02820</name>
</gene>
<dbReference type="Proteomes" id="UP000637769">
    <property type="component" value="Unassembled WGS sequence"/>
</dbReference>
<dbReference type="Pfam" id="PF13419">
    <property type="entry name" value="HAD_2"/>
    <property type="match status" value="1"/>
</dbReference>
<comment type="caution">
    <text evidence="1">The sequence shown here is derived from an EMBL/GenBank/DDBJ whole genome shotgun (WGS) entry which is preliminary data.</text>
</comment>
<name>A0ABQ1L994_9PROT</name>
<evidence type="ECO:0008006" key="3">
    <source>
        <dbReference type="Google" id="ProtNLM"/>
    </source>
</evidence>
<dbReference type="EMBL" id="BMCH01000001">
    <property type="protein sequence ID" value="GGC21040.1"/>
    <property type="molecule type" value="Genomic_DNA"/>
</dbReference>
<dbReference type="InterPro" id="IPR006439">
    <property type="entry name" value="HAD-SF_hydro_IA"/>
</dbReference>
<dbReference type="Gene3D" id="1.10.150.240">
    <property type="entry name" value="Putative phosphatase, domain 2"/>
    <property type="match status" value="1"/>
</dbReference>
<protein>
    <recommendedName>
        <fullName evidence="3">Phosphatase</fullName>
    </recommendedName>
</protein>
<accession>A0ABQ1L994</accession>
<keyword evidence="2" id="KW-1185">Reference proteome</keyword>
<dbReference type="InterPro" id="IPR023214">
    <property type="entry name" value="HAD_sf"/>
</dbReference>
<evidence type="ECO:0000313" key="2">
    <source>
        <dbReference type="Proteomes" id="UP000637769"/>
    </source>
</evidence>
<sequence length="263" mass="28808">MQAVSDDTRACLEKDNAMTVAPAHATDIPAAIREDGSLKLVIFDCDGVLVDGEHLSTAKMAEEARHHGWDLSNEEAHKIFTGGELVKIGERIGRETGKEMPADWDMMMQDRIVKMMETEAETIDGAHEMLQSVHDLGLPIRIGSNSSGAEMEAKFSSTGLDELLEEERIHSGRDLDMPKPRPDLYLHAAELEGVGPEHCIVLEDSDTGAEAARRAGMACVLLRDLDKPAPSWPGLLRIGHLSEFPQILRQILDAQTSDRPIAA</sequence>
<dbReference type="SFLD" id="SFLDG01129">
    <property type="entry name" value="C1.5:_HAD__Beta-PGM__Phosphata"/>
    <property type="match status" value="1"/>
</dbReference>
<organism evidence="1 2">
    <name type="scientific">Asaia siamensis</name>
    <dbReference type="NCBI Taxonomy" id="110479"/>
    <lineage>
        <taxon>Bacteria</taxon>
        <taxon>Pseudomonadati</taxon>
        <taxon>Pseudomonadota</taxon>
        <taxon>Alphaproteobacteria</taxon>
        <taxon>Acetobacterales</taxon>
        <taxon>Acetobacteraceae</taxon>
        <taxon>Asaia</taxon>
    </lineage>
</organism>
<reference evidence="2" key="1">
    <citation type="journal article" date="2019" name="Int. J. Syst. Evol. Microbiol.">
        <title>The Global Catalogue of Microorganisms (GCM) 10K type strain sequencing project: providing services to taxonomists for standard genome sequencing and annotation.</title>
        <authorList>
            <consortium name="The Broad Institute Genomics Platform"/>
            <consortium name="The Broad Institute Genome Sequencing Center for Infectious Disease"/>
            <person name="Wu L."/>
            <person name="Ma J."/>
        </authorList>
    </citation>
    <scope>NUCLEOTIDE SEQUENCE [LARGE SCALE GENOMIC DNA]</scope>
    <source>
        <strain evidence="2">CCM 7132</strain>
    </source>
</reference>